<protein>
    <submittedName>
        <fullName evidence="1">E3 ubiquitin-protein ligase HECTD1</fullName>
    </submittedName>
</protein>
<sequence length="25" mass="2986">MQLIALEQLCMLLLMSDNVDRCFER</sequence>
<keyword evidence="2" id="KW-1185">Reference proteome</keyword>
<comment type="caution">
    <text evidence="1">The sequence shown here is derived from an EMBL/GenBank/DDBJ whole genome shotgun (WGS) entry which is preliminary data.</text>
</comment>
<organism evidence="1 2">
    <name type="scientific">Portunus trituberculatus</name>
    <name type="common">Swimming crab</name>
    <name type="synonym">Neptunus trituberculatus</name>
    <dbReference type="NCBI Taxonomy" id="210409"/>
    <lineage>
        <taxon>Eukaryota</taxon>
        <taxon>Metazoa</taxon>
        <taxon>Ecdysozoa</taxon>
        <taxon>Arthropoda</taxon>
        <taxon>Crustacea</taxon>
        <taxon>Multicrustacea</taxon>
        <taxon>Malacostraca</taxon>
        <taxon>Eumalacostraca</taxon>
        <taxon>Eucarida</taxon>
        <taxon>Decapoda</taxon>
        <taxon>Pleocyemata</taxon>
        <taxon>Brachyura</taxon>
        <taxon>Eubrachyura</taxon>
        <taxon>Portunoidea</taxon>
        <taxon>Portunidae</taxon>
        <taxon>Portuninae</taxon>
        <taxon>Portunus</taxon>
    </lineage>
</organism>
<dbReference type="AlphaFoldDB" id="A0A5B7ID00"/>
<evidence type="ECO:0000313" key="2">
    <source>
        <dbReference type="Proteomes" id="UP000324222"/>
    </source>
</evidence>
<proteinExistence type="predicted"/>
<evidence type="ECO:0000313" key="1">
    <source>
        <dbReference type="EMBL" id="MPC79806.1"/>
    </source>
</evidence>
<gene>
    <name evidence="1" type="primary">Hectd1_1</name>
    <name evidence="1" type="ORF">E2C01_074352</name>
</gene>
<accession>A0A5B7ID00</accession>
<dbReference type="EMBL" id="VSRR010052151">
    <property type="protein sequence ID" value="MPC79806.1"/>
    <property type="molecule type" value="Genomic_DNA"/>
</dbReference>
<name>A0A5B7ID00_PORTR</name>
<dbReference type="Proteomes" id="UP000324222">
    <property type="component" value="Unassembled WGS sequence"/>
</dbReference>
<reference evidence="1 2" key="1">
    <citation type="submission" date="2019-05" db="EMBL/GenBank/DDBJ databases">
        <title>Another draft genome of Portunus trituberculatus and its Hox gene families provides insights of decapod evolution.</title>
        <authorList>
            <person name="Jeong J.-H."/>
            <person name="Song I."/>
            <person name="Kim S."/>
            <person name="Choi T."/>
            <person name="Kim D."/>
            <person name="Ryu S."/>
            <person name="Kim W."/>
        </authorList>
    </citation>
    <scope>NUCLEOTIDE SEQUENCE [LARGE SCALE GENOMIC DNA]</scope>
    <source>
        <tissue evidence="1">Muscle</tissue>
    </source>
</reference>